<name>A0A8J7W156_9FIRM</name>
<organism evidence="2 3">
    <name type="scientific">Sinanaerobacter chloroacetimidivorans</name>
    <dbReference type="NCBI Taxonomy" id="2818044"/>
    <lineage>
        <taxon>Bacteria</taxon>
        <taxon>Bacillati</taxon>
        <taxon>Bacillota</taxon>
        <taxon>Clostridia</taxon>
        <taxon>Peptostreptococcales</taxon>
        <taxon>Anaerovoracaceae</taxon>
        <taxon>Sinanaerobacter</taxon>
    </lineage>
</organism>
<dbReference type="InterPro" id="IPR046594">
    <property type="entry name" value="DUF6652"/>
</dbReference>
<dbReference type="EMBL" id="JAGSND010000002">
    <property type="protein sequence ID" value="MBR0597035.1"/>
    <property type="molecule type" value="Genomic_DNA"/>
</dbReference>
<dbReference type="RefSeq" id="WP_227017167.1">
    <property type="nucleotide sequence ID" value="NZ_JAGSND010000002.1"/>
</dbReference>
<sequence>MKRYLPLLPVIIFPYLVVFTLLCMFNENFMKTFCSNDGSYLLLALLILYVIALVFSIVVFITGLIKKREAQDLLRINMVIKLIHIPAYILIFCVGSICLLTIFTFGISIALMILDGMTILLSGLIGLAGVIRAFHEEKLSKKTAIIHGIFQFVFCADVINSIIVYRKVKLLGEIINNPLQNRL</sequence>
<comment type="caution">
    <text evidence="2">The sequence shown here is derived from an EMBL/GenBank/DDBJ whole genome shotgun (WGS) entry which is preliminary data.</text>
</comment>
<keyword evidence="1" id="KW-0812">Transmembrane</keyword>
<feature type="transmembrane region" description="Helical" evidence="1">
    <location>
        <begin position="85"/>
        <end position="103"/>
    </location>
</feature>
<reference evidence="2" key="2">
    <citation type="submission" date="2021-04" db="EMBL/GenBank/DDBJ databases">
        <authorList>
            <person name="Liu J."/>
        </authorList>
    </citation>
    <scope>NUCLEOTIDE SEQUENCE</scope>
    <source>
        <strain evidence="2">BAD-6</strain>
    </source>
</reference>
<evidence type="ECO:0000313" key="2">
    <source>
        <dbReference type="EMBL" id="MBR0597035.1"/>
    </source>
</evidence>
<reference evidence="2" key="1">
    <citation type="submission" date="2021-04" db="EMBL/GenBank/DDBJ databases">
        <title>Sinoanaerobacter chloroacetimidivorans sp. nov., an obligate anaerobic bacterium isolated from anaerobic sludge.</title>
        <authorList>
            <person name="Bao Y."/>
        </authorList>
    </citation>
    <scope>NUCLEOTIDE SEQUENCE</scope>
    <source>
        <strain evidence="2">BAD-6</strain>
    </source>
</reference>
<dbReference type="Pfam" id="PF20357">
    <property type="entry name" value="DUF6652"/>
    <property type="match status" value="1"/>
</dbReference>
<evidence type="ECO:0000313" key="3">
    <source>
        <dbReference type="Proteomes" id="UP000675664"/>
    </source>
</evidence>
<keyword evidence="3" id="KW-1185">Reference proteome</keyword>
<dbReference type="Proteomes" id="UP000675664">
    <property type="component" value="Unassembled WGS sequence"/>
</dbReference>
<keyword evidence="1" id="KW-0472">Membrane</keyword>
<evidence type="ECO:0000256" key="1">
    <source>
        <dbReference type="SAM" id="Phobius"/>
    </source>
</evidence>
<gene>
    <name evidence="2" type="ORF">KCX82_04040</name>
</gene>
<proteinExistence type="predicted"/>
<protein>
    <submittedName>
        <fullName evidence="2">Uncharacterized protein</fullName>
    </submittedName>
</protein>
<feature type="transmembrane region" description="Helical" evidence="1">
    <location>
        <begin position="7"/>
        <end position="27"/>
    </location>
</feature>
<accession>A0A8J7W156</accession>
<keyword evidence="1" id="KW-1133">Transmembrane helix</keyword>
<feature type="transmembrane region" description="Helical" evidence="1">
    <location>
        <begin position="109"/>
        <end position="131"/>
    </location>
</feature>
<feature type="transmembrane region" description="Helical" evidence="1">
    <location>
        <begin position="143"/>
        <end position="165"/>
    </location>
</feature>
<dbReference type="AlphaFoldDB" id="A0A8J7W156"/>
<feature type="transmembrane region" description="Helical" evidence="1">
    <location>
        <begin position="39"/>
        <end position="65"/>
    </location>
</feature>